<organism evidence="1 2">
    <name type="scientific">Leptospira santarosai</name>
    <dbReference type="NCBI Taxonomy" id="28183"/>
    <lineage>
        <taxon>Bacteria</taxon>
        <taxon>Pseudomonadati</taxon>
        <taxon>Spirochaetota</taxon>
        <taxon>Spirochaetia</taxon>
        <taxon>Leptospirales</taxon>
        <taxon>Leptospiraceae</taxon>
        <taxon>Leptospira</taxon>
    </lineage>
</organism>
<reference evidence="1 2" key="1">
    <citation type="journal article" date="2015" name="Genome Announc.">
        <title>Draft Genome Sequences of Leptospira santarosai Strains U160, U164, and U233, Isolated from Asymptomatic Cattle.</title>
        <authorList>
            <person name="Kremer F.S."/>
            <person name="Eslabao M.R."/>
            <person name="Provisor M."/>
            <person name="Woloski R.D."/>
            <person name="Ramires O.V."/>
            <person name="Moreno L.Z."/>
            <person name="Moreno A.M."/>
            <person name="Hamond C."/>
            <person name="Lilenbaum W."/>
            <person name="Dellagostin O.A."/>
        </authorList>
    </citation>
    <scope>NUCLEOTIDE SEQUENCE [LARGE SCALE GENOMIC DNA]</scope>
    <source>
        <strain evidence="1 2">U160</strain>
    </source>
</reference>
<evidence type="ECO:0000313" key="1">
    <source>
        <dbReference type="EMBL" id="AVQ13642.1"/>
    </source>
</evidence>
<proteinExistence type="predicted"/>
<sequence>MSLTRLEIRKHSFFYTLFGGFPLYSRANEDNPENKPDTISRKPDFSQSKKIGRLLETLANNILENDTKNIVFLNEIQNHKSKNSIQR</sequence>
<dbReference type="EMBL" id="CP027843">
    <property type="protein sequence ID" value="AVQ13642.1"/>
    <property type="molecule type" value="Genomic_DNA"/>
</dbReference>
<evidence type="ECO:0000313" key="2">
    <source>
        <dbReference type="Proteomes" id="UP000033961"/>
    </source>
</evidence>
<dbReference type="AlphaFoldDB" id="A0A2P1QXN3"/>
<accession>A0A2P1QXN3</accession>
<name>A0A2P1QXN3_9LEPT</name>
<gene>
    <name evidence="1" type="ORF">XB16_3352</name>
</gene>
<dbReference type="Proteomes" id="UP000033961">
    <property type="component" value="Chromosome I"/>
</dbReference>
<protein>
    <submittedName>
        <fullName evidence="1">Uncharacterized protein</fullName>
    </submittedName>
</protein>